<organism evidence="3 4">
    <name type="scientific">Pseudoneobacillus rhizosphaerae</name>
    <dbReference type="NCBI Taxonomy" id="2880968"/>
    <lineage>
        <taxon>Bacteria</taxon>
        <taxon>Bacillati</taxon>
        <taxon>Bacillota</taxon>
        <taxon>Bacilli</taxon>
        <taxon>Bacillales</taxon>
        <taxon>Bacillaceae</taxon>
        <taxon>Pseudoneobacillus</taxon>
    </lineage>
</organism>
<proteinExistence type="predicted"/>
<evidence type="ECO:0000259" key="2">
    <source>
        <dbReference type="Pfam" id="PF13472"/>
    </source>
</evidence>
<evidence type="ECO:0000313" key="3">
    <source>
        <dbReference type="EMBL" id="CAG9610162.1"/>
    </source>
</evidence>
<comment type="caution">
    <text evidence="3">The sequence shown here is derived from an EMBL/GenBank/DDBJ whole genome shotgun (WGS) entry which is preliminary data.</text>
</comment>
<feature type="transmembrane region" description="Helical" evidence="1">
    <location>
        <begin position="7"/>
        <end position="24"/>
    </location>
</feature>
<name>A0A9C7GDL2_9BACI</name>
<protein>
    <recommendedName>
        <fullName evidence="2">SGNH hydrolase-type esterase domain-containing protein</fullName>
    </recommendedName>
</protein>
<feature type="domain" description="SGNH hydrolase-type esterase" evidence="2">
    <location>
        <begin position="102"/>
        <end position="291"/>
    </location>
</feature>
<dbReference type="PANTHER" id="PTHR30383:SF27">
    <property type="entry name" value="SPORE GERMINATION LIPASE LIPC"/>
    <property type="match status" value="1"/>
</dbReference>
<dbReference type="PANTHER" id="PTHR30383">
    <property type="entry name" value="THIOESTERASE 1/PROTEASE 1/LYSOPHOSPHOLIPASE L1"/>
    <property type="match status" value="1"/>
</dbReference>
<dbReference type="AlphaFoldDB" id="A0A9C7GDL2"/>
<dbReference type="InterPro" id="IPR036514">
    <property type="entry name" value="SGNH_hydro_sf"/>
</dbReference>
<dbReference type="RefSeq" id="WP_230498389.1">
    <property type="nucleotide sequence ID" value="NZ_CAKJTG010000029.1"/>
</dbReference>
<dbReference type="SUPFAM" id="SSF52266">
    <property type="entry name" value="SGNH hydrolase"/>
    <property type="match status" value="1"/>
</dbReference>
<dbReference type="GO" id="GO:0004622">
    <property type="term" value="F:phosphatidylcholine lysophospholipase activity"/>
    <property type="evidence" value="ECO:0007669"/>
    <property type="project" value="TreeGrafter"/>
</dbReference>
<dbReference type="PROSITE" id="PS51257">
    <property type="entry name" value="PROKAR_LIPOPROTEIN"/>
    <property type="match status" value="1"/>
</dbReference>
<dbReference type="Proteomes" id="UP000789845">
    <property type="component" value="Unassembled WGS sequence"/>
</dbReference>
<keyword evidence="1" id="KW-1133">Transmembrane helix</keyword>
<sequence length="315" mass="36257">MQIIRAMLLVTCLLLGCFLLYIFLPNFNQPKQVSVDSQSTLLKEQINLEDTSDEEDQIEEGNQLAADENQNLPITEEIKEKVRAVLDDVFIFFKKDLKIVSIGDSLTQGVGDETESGGYVGILDHTFEDQNLNITIENFGKKGNRTDQLLKRLEKKEVKSAIKDANIVLITIGANDIMKVVQNNWSNLNMEPFQEERVKYVERLSSIFNKIIEINPKAEIYLIGFYNPFERYFGEIEQLGMIMESWNEAGMVVTEEFENVNYIPINDLFSSSDENLLAEDHFHPNTKGYKLMARRVLDFLEEFSEEKEITNETIN</sequence>
<dbReference type="EMBL" id="CAKJTG010000029">
    <property type="protein sequence ID" value="CAG9610162.1"/>
    <property type="molecule type" value="Genomic_DNA"/>
</dbReference>
<dbReference type="Gene3D" id="3.40.50.1110">
    <property type="entry name" value="SGNH hydrolase"/>
    <property type="match status" value="1"/>
</dbReference>
<keyword evidence="4" id="KW-1185">Reference proteome</keyword>
<reference evidence="3" key="1">
    <citation type="submission" date="2021-10" db="EMBL/GenBank/DDBJ databases">
        <authorList>
            <person name="Criscuolo A."/>
        </authorList>
    </citation>
    <scope>NUCLEOTIDE SEQUENCE</scope>
    <source>
        <strain evidence="3">CIP111885</strain>
    </source>
</reference>
<dbReference type="InterPro" id="IPR013830">
    <property type="entry name" value="SGNH_hydro"/>
</dbReference>
<dbReference type="Pfam" id="PF13472">
    <property type="entry name" value="Lipase_GDSL_2"/>
    <property type="match status" value="1"/>
</dbReference>
<gene>
    <name evidence="3" type="ORF">NEOCIP111885_03908</name>
</gene>
<evidence type="ECO:0000256" key="1">
    <source>
        <dbReference type="SAM" id="Phobius"/>
    </source>
</evidence>
<dbReference type="CDD" id="cd04506">
    <property type="entry name" value="SGNH_hydrolase_YpmR_like"/>
    <property type="match status" value="1"/>
</dbReference>
<keyword evidence="1" id="KW-0812">Transmembrane</keyword>
<accession>A0A9C7GDL2</accession>
<keyword evidence="1" id="KW-0472">Membrane</keyword>
<evidence type="ECO:0000313" key="4">
    <source>
        <dbReference type="Proteomes" id="UP000789845"/>
    </source>
</evidence>
<dbReference type="InterPro" id="IPR051532">
    <property type="entry name" value="Ester_Hydrolysis_Enzymes"/>
</dbReference>